<dbReference type="GO" id="GO:0005829">
    <property type="term" value="C:cytosol"/>
    <property type="evidence" value="ECO:0000318"/>
    <property type="project" value="GO_Central"/>
</dbReference>
<dbReference type="PhylomeDB" id="D6X2J8"/>
<reference evidence="5 6" key="2">
    <citation type="journal article" date="2010" name="Nucleic Acids Res.">
        <title>BeetleBase in 2010: revisions to provide comprehensive genomic information for Tribolium castaneum.</title>
        <authorList>
            <person name="Kim H.S."/>
            <person name="Murphy T."/>
            <person name="Xia J."/>
            <person name="Caragea D."/>
            <person name="Park Y."/>
            <person name="Beeman R.W."/>
            <person name="Lorenzen M.D."/>
            <person name="Butcher S."/>
            <person name="Manak J.R."/>
            <person name="Brown S.J."/>
        </authorList>
    </citation>
    <scope>GENOME REANNOTATION</scope>
    <source>
        <strain evidence="5 6">Georgia GA2</strain>
    </source>
</reference>
<feature type="compositionally biased region" description="Acidic residues" evidence="3">
    <location>
        <begin position="705"/>
        <end position="718"/>
    </location>
</feature>
<keyword evidence="6" id="KW-1185">Reference proteome</keyword>
<dbReference type="InterPro" id="IPR051023">
    <property type="entry name" value="PP2A_Regulatory_Subunit_A"/>
</dbReference>
<dbReference type="PANTHER" id="PTHR10648:SF4">
    <property type="entry name" value="PROTEIN PHOSPHATASE 2 (FORMERLY 2A), REGULATORY SUBUNIT A, BETA ISOFORM-RELATED"/>
    <property type="match status" value="1"/>
</dbReference>
<dbReference type="GO" id="GO:0005634">
    <property type="term" value="C:nucleus"/>
    <property type="evidence" value="ECO:0000318"/>
    <property type="project" value="GO_Central"/>
</dbReference>
<dbReference type="InterPro" id="IPR011989">
    <property type="entry name" value="ARM-like"/>
</dbReference>
<dbReference type="InterPro" id="IPR021133">
    <property type="entry name" value="HEAT_type_2"/>
</dbReference>
<dbReference type="GO" id="GO:0005737">
    <property type="term" value="C:cytoplasm"/>
    <property type="evidence" value="ECO:0000318"/>
    <property type="project" value="GO_Central"/>
</dbReference>
<dbReference type="InParanoid" id="D6X2J8"/>
<feature type="repeat" description="HEAT" evidence="2">
    <location>
        <begin position="85"/>
        <end position="123"/>
    </location>
</feature>
<dbReference type="OrthoDB" id="340346at2759"/>
<reference evidence="5 6" key="1">
    <citation type="journal article" date="2008" name="Nature">
        <title>The genome of the model beetle and pest Tribolium castaneum.</title>
        <authorList>
            <consortium name="Tribolium Genome Sequencing Consortium"/>
            <person name="Richards S."/>
            <person name="Gibbs R.A."/>
            <person name="Weinstock G.M."/>
            <person name="Brown S.J."/>
            <person name="Denell R."/>
            <person name="Beeman R.W."/>
            <person name="Gibbs R."/>
            <person name="Beeman R.W."/>
            <person name="Brown S.J."/>
            <person name="Bucher G."/>
            <person name="Friedrich M."/>
            <person name="Grimmelikhuijzen C.J."/>
            <person name="Klingler M."/>
            <person name="Lorenzen M."/>
            <person name="Richards S."/>
            <person name="Roth S."/>
            <person name="Schroder R."/>
            <person name="Tautz D."/>
            <person name="Zdobnov E.M."/>
            <person name="Muzny D."/>
            <person name="Gibbs R.A."/>
            <person name="Weinstock G.M."/>
            <person name="Attaway T."/>
            <person name="Bell S."/>
            <person name="Buhay C.J."/>
            <person name="Chandrabose M.N."/>
            <person name="Chavez D."/>
            <person name="Clerk-Blankenburg K.P."/>
            <person name="Cree A."/>
            <person name="Dao M."/>
            <person name="Davis C."/>
            <person name="Chacko J."/>
            <person name="Dinh H."/>
            <person name="Dugan-Rocha S."/>
            <person name="Fowler G."/>
            <person name="Garner T.T."/>
            <person name="Garnes J."/>
            <person name="Gnirke A."/>
            <person name="Hawes A."/>
            <person name="Hernandez J."/>
            <person name="Hines S."/>
            <person name="Holder M."/>
            <person name="Hume J."/>
            <person name="Jhangiani S.N."/>
            <person name="Joshi V."/>
            <person name="Khan Z.M."/>
            <person name="Jackson L."/>
            <person name="Kovar C."/>
            <person name="Kowis A."/>
            <person name="Lee S."/>
            <person name="Lewis L.R."/>
            <person name="Margolis J."/>
            <person name="Morgan M."/>
            <person name="Nazareth L.V."/>
            <person name="Nguyen N."/>
            <person name="Okwuonu G."/>
            <person name="Parker D."/>
            <person name="Richards S."/>
            <person name="Ruiz S.J."/>
            <person name="Santibanez J."/>
            <person name="Savard J."/>
            <person name="Scherer S.E."/>
            <person name="Schneider B."/>
            <person name="Sodergren E."/>
            <person name="Tautz D."/>
            <person name="Vattahil S."/>
            <person name="Villasana D."/>
            <person name="White C.S."/>
            <person name="Wright R."/>
            <person name="Park Y."/>
            <person name="Beeman R.W."/>
            <person name="Lord J."/>
            <person name="Oppert B."/>
            <person name="Lorenzen M."/>
            <person name="Brown S."/>
            <person name="Wang L."/>
            <person name="Savard J."/>
            <person name="Tautz D."/>
            <person name="Richards S."/>
            <person name="Weinstock G."/>
            <person name="Gibbs R.A."/>
            <person name="Liu Y."/>
            <person name="Worley K."/>
            <person name="Weinstock G."/>
            <person name="Elsik C.G."/>
            <person name="Reese J.T."/>
            <person name="Elhaik E."/>
            <person name="Landan G."/>
            <person name="Graur D."/>
            <person name="Arensburger P."/>
            <person name="Atkinson P."/>
            <person name="Beeman R.W."/>
            <person name="Beidler J."/>
            <person name="Brown S.J."/>
            <person name="Demuth J.P."/>
            <person name="Drury D.W."/>
            <person name="Du Y.Z."/>
            <person name="Fujiwara H."/>
            <person name="Lorenzen M."/>
            <person name="Maselli V."/>
            <person name="Osanai M."/>
            <person name="Park Y."/>
            <person name="Robertson H.M."/>
            <person name="Tu Z."/>
            <person name="Wang J.J."/>
            <person name="Wang S."/>
            <person name="Richards S."/>
            <person name="Song H."/>
            <person name="Zhang L."/>
            <person name="Sodergren E."/>
            <person name="Werner D."/>
            <person name="Stanke M."/>
            <person name="Morgenstern B."/>
            <person name="Solovyev V."/>
            <person name="Kosarev P."/>
            <person name="Brown G."/>
            <person name="Chen H.C."/>
            <person name="Ermolaeva O."/>
            <person name="Hlavina W."/>
            <person name="Kapustin Y."/>
            <person name="Kiryutin B."/>
            <person name="Kitts P."/>
            <person name="Maglott D."/>
            <person name="Pruitt K."/>
            <person name="Sapojnikov V."/>
            <person name="Souvorov A."/>
            <person name="Mackey A.J."/>
            <person name="Waterhouse R.M."/>
            <person name="Wyder S."/>
            <person name="Zdobnov E.M."/>
            <person name="Zdobnov E.M."/>
            <person name="Wyder S."/>
            <person name="Kriventseva E.V."/>
            <person name="Kadowaki T."/>
            <person name="Bork P."/>
            <person name="Aranda M."/>
            <person name="Bao R."/>
            <person name="Beermann A."/>
            <person name="Berns N."/>
            <person name="Bolognesi R."/>
            <person name="Bonneton F."/>
            <person name="Bopp D."/>
            <person name="Brown S.J."/>
            <person name="Bucher G."/>
            <person name="Butts T."/>
            <person name="Chaumot A."/>
            <person name="Denell R.E."/>
            <person name="Ferrier D.E."/>
            <person name="Friedrich M."/>
            <person name="Gordon C.M."/>
            <person name="Jindra M."/>
            <person name="Klingler M."/>
            <person name="Lan Q."/>
            <person name="Lattorff H.M."/>
            <person name="Laudet V."/>
            <person name="von Levetsow C."/>
            <person name="Liu Z."/>
            <person name="Lutz R."/>
            <person name="Lynch J.A."/>
            <person name="da Fonseca R.N."/>
            <person name="Posnien N."/>
            <person name="Reuter R."/>
            <person name="Roth S."/>
            <person name="Savard J."/>
            <person name="Schinko J.B."/>
            <person name="Schmitt C."/>
            <person name="Schoppmeier M."/>
            <person name="Schroder R."/>
            <person name="Shippy T.D."/>
            <person name="Simonnet F."/>
            <person name="Marques-Souza H."/>
            <person name="Tautz D."/>
            <person name="Tomoyasu Y."/>
            <person name="Trauner J."/>
            <person name="Van der Zee M."/>
            <person name="Vervoort M."/>
            <person name="Wittkopp N."/>
            <person name="Wimmer E.A."/>
            <person name="Yang X."/>
            <person name="Jones A.K."/>
            <person name="Sattelle D.B."/>
            <person name="Ebert P.R."/>
            <person name="Nelson D."/>
            <person name="Scott J.G."/>
            <person name="Beeman R.W."/>
            <person name="Muthukrishnan S."/>
            <person name="Kramer K.J."/>
            <person name="Arakane Y."/>
            <person name="Beeman R.W."/>
            <person name="Zhu Q."/>
            <person name="Hogenkamp D."/>
            <person name="Dixit R."/>
            <person name="Oppert B."/>
            <person name="Jiang H."/>
            <person name="Zou Z."/>
            <person name="Marshall J."/>
            <person name="Elpidina E."/>
            <person name="Vinokurov K."/>
            <person name="Oppert C."/>
            <person name="Zou Z."/>
            <person name="Evans J."/>
            <person name="Lu Z."/>
            <person name="Zhao P."/>
            <person name="Sumathipala N."/>
            <person name="Altincicek B."/>
            <person name="Vilcinskas A."/>
            <person name="Williams M."/>
            <person name="Hultmark D."/>
            <person name="Hetru C."/>
            <person name="Jiang H."/>
            <person name="Grimmelikhuijzen C.J."/>
            <person name="Hauser F."/>
            <person name="Cazzamali G."/>
            <person name="Williamson M."/>
            <person name="Park Y."/>
            <person name="Li B."/>
            <person name="Tanaka Y."/>
            <person name="Predel R."/>
            <person name="Neupert S."/>
            <person name="Schachtner J."/>
            <person name="Verleyen P."/>
            <person name="Raible F."/>
            <person name="Bork P."/>
            <person name="Friedrich M."/>
            <person name="Walden K.K."/>
            <person name="Robertson H.M."/>
            <person name="Angeli S."/>
            <person name="Foret S."/>
            <person name="Bucher G."/>
            <person name="Schuetz S."/>
            <person name="Maleszka R."/>
            <person name="Wimmer E.A."/>
            <person name="Beeman R.W."/>
            <person name="Lorenzen M."/>
            <person name="Tomoyasu Y."/>
            <person name="Miller S.C."/>
            <person name="Grossmann D."/>
            <person name="Bucher G."/>
        </authorList>
    </citation>
    <scope>NUCLEOTIDE SEQUENCE [LARGE SCALE GENOMIC DNA]</scope>
    <source>
        <strain evidence="5 6">Georgia GA2</strain>
    </source>
</reference>
<dbReference type="STRING" id="7070.D6X2J8"/>
<gene>
    <name evidence="5" type="primary">AUGUSTUS-3.0.2_10646</name>
    <name evidence="5" type="ORF">TcasGA2_TC010646</name>
</gene>
<sequence length="740" mass="85641">MDEIPTEISIFKDAIMDDNVLIQVDAIKRLPALAATMDAERTREELIPCLANCVDALTDEPSFNLAEQLERLVPFVGGKDHVGILLDILVKLACEDELIVRERAVESMKNICGSLDKEQCEKSFFPVIEGMITSDWFTTKCSAGCLIAMAYEKMSPEKQAELRNFFRNLIQDESPMVRRSSGTSLIDFISVLDEEVIKSEFVPVFDNLAQDDQDSVRTIAVDVGIAISKKLKDFEVYEYLLPTFKQLSEDESWRVRQRIAFAIHEINNSEKNREEITKIYSKCVSDEESEVRVYAGKNLYKFTFNVLETFKKEDDWQNKFEKYFEENIAREIHLMLRDPNDDVRLALSTNILSLSAILQDDCFNTNILPLVIDALENEEFMPFKENMLKNLNSLPTNVDITKSLKSIRSVIQNLIENSQMHWRTRRNLLVAFMHISKTATSEFFDHNLKFFYQYLLNDPIYSIRRTAPLILPLLVKQFGMTWAKESLFPIFEPFSSDPRYLFRFTALFAIEELLEPTLDCDRESDGKDGKYLTDFKEIIQQSDKSIETLAKIVKLNDKLCAKLASYDFTECSNPQDNLKFYAEDTLENLRKEQKFVIFSVSRDELTDCYLEGVLRMLDQNFMHVIKELLEDSTQNVQDRTKQTVTLVKRFCGRVKQEADEDWVQEAFKRLSEDDLKKIEEEVNAEPSEENVSECETIDCEMVEAISDEQNENNDEQNENDGQNNNSVSDECDDVPKEDKK</sequence>
<keyword evidence="1" id="KW-0677">Repeat</keyword>
<evidence type="ECO:0000256" key="2">
    <source>
        <dbReference type="PROSITE-ProRule" id="PRU00103"/>
    </source>
</evidence>
<dbReference type="Proteomes" id="UP000007266">
    <property type="component" value="Linkage group 9"/>
</dbReference>
<evidence type="ECO:0000259" key="4">
    <source>
        <dbReference type="Pfam" id="PF22956"/>
    </source>
</evidence>
<feature type="domain" description="Phosphatase 2A Regulatory Subunit A helical" evidence="4">
    <location>
        <begin position="175"/>
        <end position="398"/>
    </location>
</feature>
<evidence type="ECO:0000256" key="1">
    <source>
        <dbReference type="ARBA" id="ARBA00022737"/>
    </source>
</evidence>
<dbReference type="PANTHER" id="PTHR10648">
    <property type="entry name" value="SERINE/THREONINE-PROTEIN PHOSPHATASE PP2A 65 KDA REGULATORY SUBUNIT"/>
    <property type="match status" value="1"/>
</dbReference>
<dbReference type="GO" id="GO:0051754">
    <property type="term" value="P:meiotic sister chromatid cohesion, centromeric"/>
    <property type="evidence" value="ECO:0000318"/>
    <property type="project" value="GO_Central"/>
</dbReference>
<feature type="repeat" description="HEAT" evidence="2">
    <location>
        <begin position="162"/>
        <end position="200"/>
    </location>
</feature>
<dbReference type="GO" id="GO:0019888">
    <property type="term" value="F:protein phosphatase regulator activity"/>
    <property type="evidence" value="ECO:0000318"/>
    <property type="project" value="GO_Central"/>
</dbReference>
<dbReference type="PROSITE" id="PS50077">
    <property type="entry name" value="HEAT_REPEAT"/>
    <property type="match status" value="2"/>
</dbReference>
<dbReference type="OMA" id="AKHTICK"/>
<proteinExistence type="predicted"/>
<evidence type="ECO:0000313" key="6">
    <source>
        <dbReference type="Proteomes" id="UP000007266"/>
    </source>
</evidence>
<dbReference type="HOGENOM" id="CLU_375246_0_0_1"/>
<dbReference type="GO" id="GO:0051225">
    <property type="term" value="P:spindle assembly"/>
    <property type="evidence" value="ECO:0000318"/>
    <property type="project" value="GO_Central"/>
</dbReference>
<dbReference type="Pfam" id="PF22956">
    <property type="entry name" value="VPS15-like_hel"/>
    <property type="match status" value="1"/>
</dbReference>
<evidence type="ECO:0000313" key="5">
    <source>
        <dbReference type="EMBL" id="EFA09434.1"/>
    </source>
</evidence>
<dbReference type="GO" id="GO:0000159">
    <property type="term" value="C:protein phosphatase type 2A complex"/>
    <property type="evidence" value="ECO:0000318"/>
    <property type="project" value="GO_Central"/>
</dbReference>
<dbReference type="Gene3D" id="1.25.10.10">
    <property type="entry name" value="Leucine-rich Repeat Variant"/>
    <property type="match status" value="1"/>
</dbReference>
<dbReference type="InterPro" id="IPR016024">
    <property type="entry name" value="ARM-type_fold"/>
</dbReference>
<feature type="region of interest" description="Disordered" evidence="3">
    <location>
        <begin position="705"/>
        <end position="740"/>
    </location>
</feature>
<dbReference type="eggNOG" id="KOG0211">
    <property type="taxonomic scope" value="Eukaryota"/>
</dbReference>
<accession>D6X2J8</accession>
<organism evidence="5 6">
    <name type="scientific">Tribolium castaneum</name>
    <name type="common">Red flour beetle</name>
    <dbReference type="NCBI Taxonomy" id="7070"/>
    <lineage>
        <taxon>Eukaryota</taxon>
        <taxon>Metazoa</taxon>
        <taxon>Ecdysozoa</taxon>
        <taxon>Arthropoda</taxon>
        <taxon>Hexapoda</taxon>
        <taxon>Insecta</taxon>
        <taxon>Pterygota</taxon>
        <taxon>Neoptera</taxon>
        <taxon>Endopterygota</taxon>
        <taxon>Coleoptera</taxon>
        <taxon>Polyphaga</taxon>
        <taxon>Cucujiformia</taxon>
        <taxon>Tenebrionidae</taxon>
        <taxon>Tenebrionidae incertae sedis</taxon>
        <taxon>Tribolium</taxon>
    </lineage>
</organism>
<protein>
    <submittedName>
        <fullName evidence="5">Serine/threonine-protein phosphatase PP2A 65 kDa regulatory subunit-like Protein</fullName>
    </submittedName>
</protein>
<evidence type="ECO:0000256" key="3">
    <source>
        <dbReference type="SAM" id="MobiDB-lite"/>
    </source>
</evidence>
<name>D6X2J8_TRICA</name>
<dbReference type="AlphaFoldDB" id="D6X2J8"/>
<dbReference type="InterPro" id="IPR055231">
    <property type="entry name" value="2AA_helical"/>
</dbReference>
<dbReference type="SUPFAM" id="SSF48371">
    <property type="entry name" value="ARM repeat"/>
    <property type="match status" value="1"/>
</dbReference>
<dbReference type="EMBL" id="KQ971372">
    <property type="protein sequence ID" value="EFA09434.1"/>
    <property type="molecule type" value="Genomic_DNA"/>
</dbReference>